<evidence type="ECO:0008006" key="2">
    <source>
        <dbReference type="Google" id="ProtNLM"/>
    </source>
</evidence>
<dbReference type="SUPFAM" id="SSF50118">
    <property type="entry name" value="Cell growth inhibitor/plasmid maintenance toxic component"/>
    <property type="match status" value="1"/>
</dbReference>
<dbReference type="eggNOG" id="COG3692">
    <property type="taxonomic scope" value="Bacteria"/>
</dbReference>
<organism evidence="1">
    <name type="scientific">Caulobacter sp. (strain K31)</name>
    <dbReference type="NCBI Taxonomy" id="366602"/>
    <lineage>
        <taxon>Bacteria</taxon>
        <taxon>Pseudomonadati</taxon>
        <taxon>Pseudomonadota</taxon>
        <taxon>Alphaproteobacteria</taxon>
        <taxon>Caulobacterales</taxon>
        <taxon>Caulobacteraceae</taxon>
        <taxon>Caulobacter</taxon>
    </lineage>
</organism>
<gene>
    <name evidence="1" type="ordered locus">Caul_4876</name>
</gene>
<dbReference type="InterPro" id="IPR011067">
    <property type="entry name" value="Plasmid_toxin/cell-grow_inhib"/>
</dbReference>
<dbReference type="Gene3D" id="2.30.30.110">
    <property type="match status" value="1"/>
</dbReference>
<protein>
    <recommendedName>
        <fullName evidence="2">Type II toxin-antitoxin system PemK/MazF family toxin</fullName>
    </recommendedName>
</protein>
<evidence type="ECO:0000313" key="1">
    <source>
        <dbReference type="EMBL" id="ABZ73996.1"/>
    </source>
</evidence>
<dbReference type="STRING" id="366602.Caul_4876"/>
<sequence length="141" mass="15916">MAIKEHPPVGSLLMCDFGSGFREPEMVKRRPVVVISPKIAARPGLCTVVSLSTTAPVPPMSYHCQIDIRPELPDWMRSDGVWVKGDMISSVAFHRLDFIRIGKAVDGRRQYYYSRINRDDLNRIRAYILAGIGLAHLTKHL</sequence>
<name>B0T550_CAUSK</name>
<dbReference type="KEGG" id="cak:Caul_4876"/>
<proteinExistence type="predicted"/>
<dbReference type="GO" id="GO:0003677">
    <property type="term" value="F:DNA binding"/>
    <property type="evidence" value="ECO:0007669"/>
    <property type="project" value="InterPro"/>
</dbReference>
<dbReference type="Pfam" id="PF02452">
    <property type="entry name" value="PemK_toxin"/>
    <property type="match status" value="1"/>
</dbReference>
<dbReference type="HOGENOM" id="CLU_124497_1_0_5"/>
<dbReference type="InterPro" id="IPR003477">
    <property type="entry name" value="PemK-like"/>
</dbReference>
<reference evidence="1" key="1">
    <citation type="submission" date="2008-01" db="EMBL/GenBank/DDBJ databases">
        <title>Complete sequence of chromosome of Caulobacter sp. K31.</title>
        <authorList>
            <consortium name="US DOE Joint Genome Institute"/>
            <person name="Copeland A."/>
            <person name="Lucas S."/>
            <person name="Lapidus A."/>
            <person name="Barry K."/>
            <person name="Glavina del Rio T."/>
            <person name="Dalin E."/>
            <person name="Tice H."/>
            <person name="Pitluck S."/>
            <person name="Bruce D."/>
            <person name="Goodwin L."/>
            <person name="Thompson L.S."/>
            <person name="Brettin T."/>
            <person name="Detter J.C."/>
            <person name="Han C."/>
            <person name="Schmutz J."/>
            <person name="Larimer F."/>
            <person name="Land M."/>
            <person name="Hauser L."/>
            <person name="Kyrpides N."/>
            <person name="Kim E."/>
            <person name="Stephens C."/>
            <person name="Richardson P."/>
        </authorList>
    </citation>
    <scope>NUCLEOTIDE SEQUENCE [LARGE SCALE GENOMIC DNA]</scope>
    <source>
        <strain evidence="1">K31</strain>
    </source>
</reference>
<dbReference type="EMBL" id="CP000927">
    <property type="protein sequence ID" value="ABZ73996.1"/>
    <property type="molecule type" value="Genomic_DNA"/>
</dbReference>
<accession>B0T550</accession>
<dbReference type="AlphaFoldDB" id="B0T550"/>